<proteinExistence type="inferred from homology"/>
<gene>
    <name evidence="5" type="ORF">GRF29_164g997300</name>
</gene>
<comment type="caution">
    <text evidence="5">The sequence shown here is derived from an EMBL/GenBank/DDBJ whole genome shotgun (WGS) entry which is preliminary data.</text>
</comment>
<dbReference type="EMBL" id="WVTA01000015">
    <property type="protein sequence ID" value="KAK3201891.1"/>
    <property type="molecule type" value="Genomic_DNA"/>
</dbReference>
<accession>A0AAN6RDS6</accession>
<comment type="similarity">
    <text evidence="1 3">Belongs to the CMC family.</text>
</comment>
<feature type="region of interest" description="Disordered" evidence="4">
    <location>
        <begin position="1"/>
        <end position="29"/>
    </location>
</feature>
<keyword evidence="6" id="KW-1185">Reference proteome</keyword>
<feature type="region of interest" description="Disordered" evidence="4">
    <location>
        <begin position="136"/>
        <end position="158"/>
    </location>
</feature>
<organism evidence="5 6">
    <name type="scientific">Pseudopithomyces chartarum</name>
    <dbReference type="NCBI Taxonomy" id="1892770"/>
    <lineage>
        <taxon>Eukaryota</taxon>
        <taxon>Fungi</taxon>
        <taxon>Dikarya</taxon>
        <taxon>Ascomycota</taxon>
        <taxon>Pezizomycotina</taxon>
        <taxon>Dothideomycetes</taxon>
        <taxon>Pleosporomycetidae</taxon>
        <taxon>Pleosporales</taxon>
        <taxon>Massarineae</taxon>
        <taxon>Didymosphaeriaceae</taxon>
        <taxon>Pseudopithomyces</taxon>
    </lineage>
</organism>
<keyword evidence="3" id="KW-0999">Mitochondrion inner membrane</keyword>
<evidence type="ECO:0000256" key="3">
    <source>
        <dbReference type="RuleBase" id="RU364104"/>
    </source>
</evidence>
<reference evidence="5 6" key="1">
    <citation type="submission" date="2021-02" db="EMBL/GenBank/DDBJ databases">
        <title>Genome assembly of Pseudopithomyces chartarum.</title>
        <authorList>
            <person name="Jauregui R."/>
            <person name="Singh J."/>
            <person name="Voisey C."/>
        </authorList>
    </citation>
    <scope>NUCLEOTIDE SEQUENCE [LARGE SCALE GENOMIC DNA]</scope>
    <source>
        <strain evidence="5 6">AGR01</strain>
    </source>
</reference>
<keyword evidence="3" id="KW-0143">Chaperone</keyword>
<evidence type="ECO:0000256" key="4">
    <source>
        <dbReference type="SAM" id="MobiDB-lite"/>
    </source>
</evidence>
<dbReference type="GO" id="GO:0005743">
    <property type="term" value="C:mitochondrial inner membrane"/>
    <property type="evidence" value="ECO:0007669"/>
    <property type="project" value="UniProtKB-SubCell"/>
</dbReference>
<comment type="function">
    <text evidence="3">Required for mitochondrial cytochrome c oxidase (COX) assembly and respiration.</text>
</comment>
<name>A0AAN6RDS6_9PLEO</name>
<keyword evidence="2" id="KW-1015">Disulfide bond</keyword>
<dbReference type="PANTHER" id="PTHR22977:SF5">
    <property type="entry name" value="COX ASSEMBLY MITOCHONDRIAL PROTEIN HOMOLOG"/>
    <property type="match status" value="1"/>
</dbReference>
<evidence type="ECO:0000313" key="5">
    <source>
        <dbReference type="EMBL" id="KAK3201891.1"/>
    </source>
</evidence>
<feature type="compositionally biased region" description="Polar residues" evidence="4">
    <location>
        <begin position="1"/>
        <end position="14"/>
    </location>
</feature>
<dbReference type="InterPro" id="IPR013892">
    <property type="entry name" value="Cyt_c_biogenesis_Cmc1-like"/>
</dbReference>
<dbReference type="AlphaFoldDB" id="A0AAN6RDS6"/>
<evidence type="ECO:0000313" key="6">
    <source>
        <dbReference type="Proteomes" id="UP001280581"/>
    </source>
</evidence>
<protein>
    <recommendedName>
        <fullName evidence="3">COX assembly mitochondrial protein</fullName>
    </recommendedName>
</protein>
<dbReference type="Pfam" id="PF08583">
    <property type="entry name" value="Cmc1"/>
    <property type="match status" value="1"/>
</dbReference>
<dbReference type="Proteomes" id="UP001280581">
    <property type="component" value="Unassembled WGS sequence"/>
</dbReference>
<keyword evidence="3" id="KW-0496">Mitochondrion</keyword>
<evidence type="ECO:0000256" key="2">
    <source>
        <dbReference type="ARBA" id="ARBA00023157"/>
    </source>
</evidence>
<comment type="subcellular location">
    <subcellularLocation>
        <location evidence="3">Mitochondrion inner membrane</location>
    </subcellularLocation>
</comment>
<evidence type="ECO:0000256" key="1">
    <source>
        <dbReference type="ARBA" id="ARBA00007347"/>
    </source>
</evidence>
<keyword evidence="3" id="KW-0472">Membrane</keyword>
<sequence length="158" mass="18289">MATPTLPSNDSANIPQPMRLPSNPTPLSAPQEQQVRDLYYKNVRAKCAPEIAAFADCATGRTFTIPFHCRAQKLAMNTCMLKYQGQDELDKARAEWFTLAGERRKEKEERARLVEESKRKHKEWWGLDEEGKLQGRRLEEKAERERRAKMEAERGGQR</sequence>
<dbReference type="PANTHER" id="PTHR22977">
    <property type="entry name" value="COX ASSEMBLY MITOCHONDRIAL PROTEIN"/>
    <property type="match status" value="1"/>
</dbReference>